<proteinExistence type="predicted"/>
<gene>
    <name evidence="2" type="ORF">GGI15_003201</name>
</gene>
<protein>
    <recommendedName>
        <fullName evidence="4">SH3 domain-containing protein</fullName>
    </recommendedName>
</protein>
<dbReference type="AlphaFoldDB" id="A0A9W8HDN5"/>
<feature type="compositionally biased region" description="Polar residues" evidence="1">
    <location>
        <begin position="231"/>
        <end position="240"/>
    </location>
</feature>
<reference evidence="2" key="1">
    <citation type="submission" date="2022-07" db="EMBL/GenBank/DDBJ databases">
        <title>Phylogenomic reconstructions and comparative analyses of Kickxellomycotina fungi.</title>
        <authorList>
            <person name="Reynolds N.K."/>
            <person name="Stajich J.E."/>
            <person name="Barry K."/>
            <person name="Grigoriev I.V."/>
            <person name="Crous P."/>
            <person name="Smith M.E."/>
        </authorList>
    </citation>
    <scope>NUCLEOTIDE SEQUENCE</scope>
    <source>
        <strain evidence="2">BCRC 34489</strain>
    </source>
</reference>
<keyword evidence="3" id="KW-1185">Reference proteome</keyword>
<feature type="compositionally biased region" description="Low complexity" evidence="1">
    <location>
        <begin position="217"/>
        <end position="230"/>
    </location>
</feature>
<organism evidence="2 3">
    <name type="scientific">Coemansia interrupta</name>
    <dbReference type="NCBI Taxonomy" id="1126814"/>
    <lineage>
        <taxon>Eukaryota</taxon>
        <taxon>Fungi</taxon>
        <taxon>Fungi incertae sedis</taxon>
        <taxon>Zoopagomycota</taxon>
        <taxon>Kickxellomycotina</taxon>
        <taxon>Kickxellomycetes</taxon>
        <taxon>Kickxellales</taxon>
        <taxon>Kickxellaceae</taxon>
        <taxon>Coemansia</taxon>
    </lineage>
</organism>
<dbReference type="InterPro" id="IPR036028">
    <property type="entry name" value="SH3-like_dom_sf"/>
</dbReference>
<name>A0A9W8HDN5_9FUNG</name>
<evidence type="ECO:0000256" key="1">
    <source>
        <dbReference type="SAM" id="MobiDB-lite"/>
    </source>
</evidence>
<dbReference type="EMBL" id="JANBUM010000207">
    <property type="protein sequence ID" value="KAJ2781529.1"/>
    <property type="molecule type" value="Genomic_DNA"/>
</dbReference>
<dbReference type="SUPFAM" id="SSF50044">
    <property type="entry name" value="SH3-domain"/>
    <property type="match status" value="1"/>
</dbReference>
<dbReference type="Proteomes" id="UP001140172">
    <property type="component" value="Unassembled WGS sequence"/>
</dbReference>
<evidence type="ECO:0000313" key="2">
    <source>
        <dbReference type="EMBL" id="KAJ2781529.1"/>
    </source>
</evidence>
<feature type="region of interest" description="Disordered" evidence="1">
    <location>
        <begin position="208"/>
        <end position="245"/>
    </location>
</feature>
<dbReference type="OrthoDB" id="5340910at2759"/>
<sequence length="339" mass="36122">MFVCALLFYFYMRQRRRRQRLALHRAAHTSLLHSSSLSLPGAANPGQADKFSRVLTRDSGTSLSLREPRMEEKLFPVTTPRDAQVEALDRRYLDYRSGTGMAQSLVDARHARFGGPAVRHAGAISFDTVAPLRARLPPSPLQHQQPLDGNSSSSSSKRDATPATPAHASVSASAACSQRSLLDTSAANPSLAAGAGNASKPRKLLRDTCRTAGGGNASTSSSSAGSPVASPDQSSGSSKTAKPASPLLDSIESISDSYQFAVRHRPPLGPLRVVEPHVPALADELAVDRGHHMFVVGEFADGWVLAVNISRNSECGMIPRRCLFFPTAAFMTHDALASA</sequence>
<comment type="caution">
    <text evidence="2">The sequence shown here is derived from an EMBL/GenBank/DDBJ whole genome shotgun (WGS) entry which is preliminary data.</text>
</comment>
<evidence type="ECO:0008006" key="4">
    <source>
        <dbReference type="Google" id="ProtNLM"/>
    </source>
</evidence>
<accession>A0A9W8HDN5</accession>
<evidence type="ECO:0000313" key="3">
    <source>
        <dbReference type="Proteomes" id="UP001140172"/>
    </source>
</evidence>
<feature type="region of interest" description="Disordered" evidence="1">
    <location>
        <begin position="135"/>
        <end position="171"/>
    </location>
</feature>